<sequence>MGELRRALVLVPVDSGGLWAAELGGVRWICAFTDEAALARFARARSLAPGSRADDATRTWDYAALRGARLLDEIVPALEGVRAALAGGGDWRALVREWTLPWGTGNDLAGIPLAGAGLGGVDLKDVILSYADLRGCDLTDAFLTGTDLREATLVNATLTRVNAGLCDLSGADLSGANADDAVFSRARLVGTRLSGASLRRVKFVAAELGDADFSDADLSDAVMVAARTAGTILDGARLEGTRHRSLRP</sequence>
<dbReference type="Gene3D" id="2.160.20.80">
    <property type="entry name" value="E3 ubiquitin-protein ligase SopA"/>
    <property type="match status" value="2"/>
</dbReference>
<dbReference type="InterPro" id="IPR051082">
    <property type="entry name" value="Pentapeptide-BTB/POZ_domain"/>
</dbReference>
<dbReference type="SUPFAM" id="SSF141571">
    <property type="entry name" value="Pentapeptide repeat-like"/>
    <property type="match status" value="1"/>
</dbReference>
<protein>
    <submittedName>
        <fullName evidence="1">Pentapeptide repeat-containing protein</fullName>
    </submittedName>
</protein>
<dbReference type="EMBL" id="JBITYT010000004">
    <property type="protein sequence ID" value="MFI9119823.1"/>
    <property type="molecule type" value="Genomic_DNA"/>
</dbReference>
<gene>
    <name evidence="1" type="ORF">ACIGW0_10580</name>
</gene>
<accession>A0ABW8CQH2</accession>
<keyword evidence="2" id="KW-1185">Reference proteome</keyword>
<evidence type="ECO:0000313" key="2">
    <source>
        <dbReference type="Proteomes" id="UP001614391"/>
    </source>
</evidence>
<dbReference type="PANTHER" id="PTHR14136">
    <property type="entry name" value="BTB_POZ DOMAIN-CONTAINING PROTEIN KCTD9"/>
    <property type="match status" value="1"/>
</dbReference>
<evidence type="ECO:0000313" key="1">
    <source>
        <dbReference type="EMBL" id="MFI9119823.1"/>
    </source>
</evidence>
<dbReference type="RefSeq" id="WP_399613179.1">
    <property type="nucleotide sequence ID" value="NZ_JBITYT010000004.1"/>
</dbReference>
<proteinExistence type="predicted"/>
<dbReference type="InterPro" id="IPR001646">
    <property type="entry name" value="5peptide_repeat"/>
</dbReference>
<dbReference type="PANTHER" id="PTHR14136:SF17">
    <property type="entry name" value="BTB_POZ DOMAIN-CONTAINING PROTEIN KCTD9"/>
    <property type="match status" value="1"/>
</dbReference>
<dbReference type="Pfam" id="PF00805">
    <property type="entry name" value="Pentapeptide"/>
    <property type="match status" value="3"/>
</dbReference>
<organism evidence="1 2">
    <name type="scientific">Streptomyces bikiniensis</name>
    <dbReference type="NCBI Taxonomy" id="1896"/>
    <lineage>
        <taxon>Bacteria</taxon>
        <taxon>Bacillati</taxon>
        <taxon>Actinomycetota</taxon>
        <taxon>Actinomycetes</taxon>
        <taxon>Kitasatosporales</taxon>
        <taxon>Streptomycetaceae</taxon>
        <taxon>Streptomyces</taxon>
    </lineage>
</organism>
<reference evidence="1 2" key="1">
    <citation type="submission" date="2024-10" db="EMBL/GenBank/DDBJ databases">
        <title>The Natural Products Discovery Center: Release of the First 8490 Sequenced Strains for Exploring Actinobacteria Biosynthetic Diversity.</title>
        <authorList>
            <person name="Kalkreuter E."/>
            <person name="Kautsar S.A."/>
            <person name="Yang D."/>
            <person name="Bader C.D."/>
            <person name="Teijaro C.N."/>
            <person name="Fluegel L."/>
            <person name="Davis C.M."/>
            <person name="Simpson J.R."/>
            <person name="Lauterbach L."/>
            <person name="Steele A.D."/>
            <person name="Gui C."/>
            <person name="Meng S."/>
            <person name="Li G."/>
            <person name="Viehrig K."/>
            <person name="Ye F."/>
            <person name="Su P."/>
            <person name="Kiefer A.F."/>
            <person name="Nichols A."/>
            <person name="Cepeda A.J."/>
            <person name="Yan W."/>
            <person name="Fan B."/>
            <person name="Jiang Y."/>
            <person name="Adhikari A."/>
            <person name="Zheng C.-J."/>
            <person name="Schuster L."/>
            <person name="Cowan T.M."/>
            <person name="Smanski M.J."/>
            <person name="Chevrette M.G."/>
            <person name="De Carvalho L.P.S."/>
            <person name="Shen B."/>
        </authorList>
    </citation>
    <scope>NUCLEOTIDE SEQUENCE [LARGE SCALE GENOMIC DNA]</scope>
    <source>
        <strain evidence="1 2">NPDC053346</strain>
    </source>
</reference>
<dbReference type="Proteomes" id="UP001614391">
    <property type="component" value="Unassembled WGS sequence"/>
</dbReference>
<name>A0ABW8CQH2_STRBI</name>
<comment type="caution">
    <text evidence="1">The sequence shown here is derived from an EMBL/GenBank/DDBJ whole genome shotgun (WGS) entry which is preliminary data.</text>
</comment>